<dbReference type="AlphaFoldDB" id="I4BR47"/>
<evidence type="ECO:0000259" key="10">
    <source>
        <dbReference type="Pfam" id="PF02771"/>
    </source>
</evidence>
<dbReference type="PROSITE" id="PS00073">
    <property type="entry name" value="ACYL_COA_DH_2"/>
    <property type="match status" value="1"/>
</dbReference>
<feature type="domain" description="Acyl-CoA dehydrogenase/oxidase C-terminal" evidence="8">
    <location>
        <begin position="254"/>
        <end position="398"/>
    </location>
</feature>
<dbReference type="PANTHER" id="PTHR43884">
    <property type="entry name" value="ACYL-COA DEHYDROGENASE"/>
    <property type="match status" value="1"/>
</dbReference>
<comment type="catalytic activity">
    <reaction evidence="6">
        <text>a 2,3-saturated acyl-CoA + A = a 2,3-dehydroacyl-CoA + AH2</text>
        <dbReference type="Rhea" id="RHEA:48608"/>
        <dbReference type="ChEBI" id="CHEBI:13193"/>
        <dbReference type="ChEBI" id="CHEBI:17499"/>
        <dbReference type="ChEBI" id="CHEBI:60015"/>
        <dbReference type="ChEBI" id="CHEBI:65111"/>
    </reaction>
</comment>
<keyword evidence="5 7" id="KW-0560">Oxidoreductase</keyword>
<dbReference type="KEGG" id="mcb:Mycch_5067"/>
<evidence type="ECO:0000313" key="12">
    <source>
        <dbReference type="Proteomes" id="UP000006057"/>
    </source>
</evidence>
<dbReference type="SUPFAM" id="SSF56645">
    <property type="entry name" value="Acyl-CoA dehydrogenase NM domain-like"/>
    <property type="match status" value="1"/>
</dbReference>
<keyword evidence="12" id="KW-1185">Reference proteome</keyword>
<dbReference type="InterPro" id="IPR013786">
    <property type="entry name" value="AcylCoA_DH/ox_N"/>
</dbReference>
<sequence>MTFNITPTAAQHDLARRAHEFAEDVVRPVAADYDQRQEFPWPVLEEAATRGFYSPLFYRDLIGDPTGLSLPMFMEELFWGCAGIGLSVVMPALALSAIGQAASPEQMLQWAPECFGTPGDIKLAALAISEPEGGSDVRNLRTTARRDGDDWIIDGHKMWIGNGGIANVHVVNAVVDQELGHKGQALFIVPGGTPGLDMVRKLDKLGCRASHTAELKFTNVRVPGDHLLGGQEKLEHKLARAREAVAGAKNSGSATLGTFEQTRPMVAAQALGIARAALEYVTEYANRRVAFGAPIIDNQGIAFPLADLATGLDAARLLTWRASWMAATGVPFERGEGSMSKLAASELAVRTTERAIQTMGGWGYIKDHPVEKWYRDAKLYTIFEGTSEIQRIVISNALGAADGKPPLHVDLEPTGGPFNRMFGRGTPLRTQVANSALEMKDRVPSPVMNMAMKVLRPPKK</sequence>
<dbReference type="EMBL" id="CP003053">
    <property type="protein sequence ID" value="AFM19754.1"/>
    <property type="molecule type" value="Genomic_DNA"/>
</dbReference>
<evidence type="ECO:0000256" key="5">
    <source>
        <dbReference type="ARBA" id="ARBA00023002"/>
    </source>
</evidence>
<dbReference type="Pfam" id="PF00441">
    <property type="entry name" value="Acyl-CoA_dh_1"/>
    <property type="match status" value="1"/>
</dbReference>
<dbReference type="InterPro" id="IPR009075">
    <property type="entry name" value="AcylCo_DH/oxidase_C"/>
</dbReference>
<keyword evidence="3 7" id="KW-0285">Flavoprotein</keyword>
<dbReference type="InterPro" id="IPR037069">
    <property type="entry name" value="AcylCoA_DH/ox_N_sf"/>
</dbReference>
<accession>I4BR47</accession>
<dbReference type="RefSeq" id="WP_014818219.1">
    <property type="nucleotide sequence ID" value="NC_018027.1"/>
</dbReference>
<evidence type="ECO:0000259" key="8">
    <source>
        <dbReference type="Pfam" id="PF00441"/>
    </source>
</evidence>
<gene>
    <name evidence="11" type="ordered locus">Mycch_5067</name>
</gene>
<comment type="cofactor">
    <cofactor evidence="1 7">
        <name>FAD</name>
        <dbReference type="ChEBI" id="CHEBI:57692"/>
    </cofactor>
</comment>
<feature type="domain" description="Acyl-CoA dehydrogenase/oxidase N-terminal" evidence="10">
    <location>
        <begin position="8"/>
        <end position="113"/>
    </location>
</feature>
<reference evidence="11 12" key="1">
    <citation type="submission" date="2012-06" db="EMBL/GenBank/DDBJ databases">
        <title>Complete sequence of chromosome of Mycobacterium chubuense NBB4.</title>
        <authorList>
            <consortium name="US DOE Joint Genome Institute"/>
            <person name="Lucas S."/>
            <person name="Han J."/>
            <person name="Lapidus A."/>
            <person name="Cheng J.-F."/>
            <person name="Goodwin L."/>
            <person name="Pitluck S."/>
            <person name="Peters L."/>
            <person name="Mikhailova N."/>
            <person name="Teshima H."/>
            <person name="Detter J.C."/>
            <person name="Han C."/>
            <person name="Tapia R."/>
            <person name="Land M."/>
            <person name="Hauser L."/>
            <person name="Kyrpides N."/>
            <person name="Ivanova N."/>
            <person name="Pagani I."/>
            <person name="Mattes T."/>
            <person name="Holmes A."/>
            <person name="Rutledge P."/>
            <person name="Paulsen I."/>
            <person name="Coleman N."/>
            <person name="Woyke T."/>
        </authorList>
    </citation>
    <scope>NUCLEOTIDE SEQUENCE [LARGE SCALE GENOMIC DNA]</scope>
    <source>
        <strain evidence="11 12">NBB4</strain>
    </source>
</reference>
<evidence type="ECO:0000256" key="7">
    <source>
        <dbReference type="RuleBase" id="RU362125"/>
    </source>
</evidence>
<evidence type="ECO:0000313" key="11">
    <source>
        <dbReference type="EMBL" id="AFM19754.1"/>
    </source>
</evidence>
<name>I4BR47_MYCCN</name>
<evidence type="ECO:0000256" key="4">
    <source>
        <dbReference type="ARBA" id="ARBA00022827"/>
    </source>
</evidence>
<dbReference type="OrthoDB" id="8876745at2"/>
<evidence type="ECO:0000259" key="9">
    <source>
        <dbReference type="Pfam" id="PF02770"/>
    </source>
</evidence>
<evidence type="ECO:0000256" key="1">
    <source>
        <dbReference type="ARBA" id="ARBA00001974"/>
    </source>
</evidence>
<dbReference type="Gene3D" id="1.20.140.10">
    <property type="entry name" value="Butyryl-CoA Dehydrogenase, subunit A, domain 3"/>
    <property type="match status" value="1"/>
</dbReference>
<evidence type="ECO:0000256" key="3">
    <source>
        <dbReference type="ARBA" id="ARBA00022630"/>
    </source>
</evidence>
<dbReference type="InterPro" id="IPR046373">
    <property type="entry name" value="Acyl-CoA_Oxase/DH_mid-dom_sf"/>
</dbReference>
<dbReference type="GO" id="GO:0003995">
    <property type="term" value="F:acyl-CoA dehydrogenase activity"/>
    <property type="evidence" value="ECO:0007669"/>
    <property type="project" value="InterPro"/>
</dbReference>
<protein>
    <submittedName>
        <fullName evidence="11">Acyl-CoA dehydrogenase</fullName>
    </submittedName>
</protein>
<dbReference type="Gene3D" id="1.10.540.10">
    <property type="entry name" value="Acyl-CoA dehydrogenase/oxidase, N-terminal domain"/>
    <property type="match status" value="1"/>
</dbReference>
<dbReference type="FunFam" id="1.20.140.10:FF:000004">
    <property type="entry name" value="Acyl-CoA dehydrogenase FadE25"/>
    <property type="match status" value="1"/>
</dbReference>
<dbReference type="InterPro" id="IPR036250">
    <property type="entry name" value="AcylCo_DH-like_C"/>
</dbReference>
<dbReference type="Gene3D" id="2.40.110.10">
    <property type="entry name" value="Butyryl-CoA Dehydrogenase, subunit A, domain 2"/>
    <property type="match status" value="1"/>
</dbReference>
<comment type="similarity">
    <text evidence="2 7">Belongs to the acyl-CoA dehydrogenase family.</text>
</comment>
<dbReference type="HOGENOM" id="CLU_018204_0_2_11"/>
<dbReference type="Proteomes" id="UP000006057">
    <property type="component" value="Chromosome"/>
</dbReference>
<keyword evidence="4 7" id="KW-0274">FAD</keyword>
<organism evidence="11 12">
    <name type="scientific">Mycolicibacterium chubuense (strain NBB4)</name>
    <name type="common">Mycobacterium chubuense</name>
    <dbReference type="NCBI Taxonomy" id="710421"/>
    <lineage>
        <taxon>Bacteria</taxon>
        <taxon>Bacillati</taxon>
        <taxon>Actinomycetota</taxon>
        <taxon>Actinomycetes</taxon>
        <taxon>Mycobacteriales</taxon>
        <taxon>Mycobacteriaceae</taxon>
        <taxon>Mycolicibacterium</taxon>
    </lineage>
</organism>
<dbReference type="STRING" id="710421.Mycch_5067"/>
<dbReference type="Pfam" id="PF02771">
    <property type="entry name" value="Acyl-CoA_dh_N"/>
    <property type="match status" value="1"/>
</dbReference>
<dbReference type="PANTHER" id="PTHR43884:SF12">
    <property type="entry name" value="ISOVALERYL-COA DEHYDROGENASE, MITOCHONDRIAL-RELATED"/>
    <property type="match status" value="1"/>
</dbReference>
<dbReference type="PATRIC" id="fig|710421.3.peg.5051"/>
<dbReference type="InterPro" id="IPR009100">
    <property type="entry name" value="AcylCoA_DH/oxidase_NM_dom_sf"/>
</dbReference>
<dbReference type="eggNOG" id="COG1960">
    <property type="taxonomic scope" value="Bacteria"/>
</dbReference>
<feature type="domain" description="Acyl-CoA oxidase/dehydrogenase middle" evidence="9">
    <location>
        <begin position="125"/>
        <end position="220"/>
    </location>
</feature>
<dbReference type="Pfam" id="PF02770">
    <property type="entry name" value="Acyl-CoA_dh_M"/>
    <property type="match status" value="1"/>
</dbReference>
<dbReference type="SUPFAM" id="SSF47203">
    <property type="entry name" value="Acyl-CoA dehydrogenase C-terminal domain-like"/>
    <property type="match status" value="1"/>
</dbReference>
<dbReference type="InterPro" id="IPR006091">
    <property type="entry name" value="Acyl-CoA_Oxase/DH_mid-dom"/>
</dbReference>
<evidence type="ECO:0000256" key="2">
    <source>
        <dbReference type="ARBA" id="ARBA00009347"/>
    </source>
</evidence>
<proteinExistence type="inferred from homology"/>
<dbReference type="GO" id="GO:0050660">
    <property type="term" value="F:flavin adenine dinucleotide binding"/>
    <property type="evidence" value="ECO:0007669"/>
    <property type="project" value="InterPro"/>
</dbReference>
<evidence type="ECO:0000256" key="6">
    <source>
        <dbReference type="ARBA" id="ARBA00052546"/>
    </source>
</evidence>
<dbReference type="FunFam" id="2.40.110.10:FF:000002">
    <property type="entry name" value="Acyl-CoA dehydrogenase fadE12"/>
    <property type="match status" value="1"/>
</dbReference>
<dbReference type="InterPro" id="IPR006089">
    <property type="entry name" value="Acyl-CoA_DH_CS"/>
</dbReference>